<evidence type="ECO:0008006" key="10">
    <source>
        <dbReference type="Google" id="ProtNLM"/>
    </source>
</evidence>
<evidence type="ECO:0000313" key="8">
    <source>
        <dbReference type="EMBL" id="EGG20269.1"/>
    </source>
</evidence>
<dbReference type="RefSeq" id="XP_004367252.1">
    <property type="nucleotide sequence ID" value="XM_004367195.1"/>
</dbReference>
<feature type="transmembrane region" description="Helical" evidence="7">
    <location>
        <begin position="73"/>
        <end position="91"/>
    </location>
</feature>
<evidence type="ECO:0000256" key="3">
    <source>
        <dbReference type="ARBA" id="ARBA00022475"/>
    </source>
</evidence>
<evidence type="ECO:0000256" key="4">
    <source>
        <dbReference type="ARBA" id="ARBA00022692"/>
    </source>
</evidence>
<name>F4PWA5_CACFS</name>
<keyword evidence="3" id="KW-1003">Cell membrane</keyword>
<reference evidence="9" key="1">
    <citation type="journal article" date="2011" name="Genome Res.">
        <title>Phylogeny-wide analysis of social amoeba genomes highlights ancient origins for complex intercellular communication.</title>
        <authorList>
            <person name="Heidel A.J."/>
            <person name="Lawal H.M."/>
            <person name="Felder M."/>
            <person name="Schilde C."/>
            <person name="Helps N.R."/>
            <person name="Tunggal B."/>
            <person name="Rivero F."/>
            <person name="John U."/>
            <person name="Schleicher M."/>
            <person name="Eichinger L."/>
            <person name="Platzer M."/>
            <person name="Noegel A.A."/>
            <person name="Schaap P."/>
            <person name="Gloeckner G."/>
        </authorList>
    </citation>
    <scope>NUCLEOTIDE SEQUENCE [LARGE SCALE GENOMIC DNA]</scope>
    <source>
        <strain evidence="9">SH3</strain>
    </source>
</reference>
<sequence>MVLTETERALQALIAFGTNLSCLPLGIMCVKRGTAYEAIVGTACALCSMLYHVGEVYEKTWWFKLSGMTSGQWHRLDNIFTILAFQALMFYLTDVSNPQIMDLLRWTFLVFTLYCQERAPWDITYTILPIGASFLLLIVSHLYRRRVPEWIKNRYFLYGLGCLVVAGFFFARGLDDDTDYLRWNHGVWHFFIGIAFFFIFQSRDKSVKDLYYH</sequence>
<evidence type="ECO:0000256" key="6">
    <source>
        <dbReference type="ARBA" id="ARBA00023136"/>
    </source>
</evidence>
<dbReference type="Pfam" id="PF12036">
    <property type="entry name" value="DUF3522"/>
    <property type="match status" value="1"/>
</dbReference>
<comment type="similarity">
    <text evidence="2">Belongs to the TMEM8 family.</text>
</comment>
<evidence type="ECO:0000256" key="1">
    <source>
        <dbReference type="ARBA" id="ARBA00004651"/>
    </source>
</evidence>
<feature type="transmembrane region" description="Helical" evidence="7">
    <location>
        <begin position="125"/>
        <end position="143"/>
    </location>
</feature>
<dbReference type="OrthoDB" id="10266771at2759"/>
<keyword evidence="4 7" id="KW-0812">Transmembrane</keyword>
<dbReference type="EMBL" id="GL883013">
    <property type="protein sequence ID" value="EGG20269.1"/>
    <property type="molecule type" value="Genomic_DNA"/>
</dbReference>
<organism evidence="8 9">
    <name type="scientific">Cavenderia fasciculata</name>
    <name type="common">Slime mold</name>
    <name type="synonym">Dictyostelium fasciculatum</name>
    <dbReference type="NCBI Taxonomy" id="261658"/>
    <lineage>
        <taxon>Eukaryota</taxon>
        <taxon>Amoebozoa</taxon>
        <taxon>Evosea</taxon>
        <taxon>Eumycetozoa</taxon>
        <taxon>Dictyostelia</taxon>
        <taxon>Acytosteliales</taxon>
        <taxon>Cavenderiaceae</taxon>
        <taxon>Cavenderia</taxon>
    </lineage>
</organism>
<dbReference type="KEGG" id="dfa:DFA_07392"/>
<gene>
    <name evidence="8" type="ORF">DFA_07392</name>
</gene>
<keyword evidence="9" id="KW-1185">Reference proteome</keyword>
<evidence type="ECO:0000256" key="5">
    <source>
        <dbReference type="ARBA" id="ARBA00022989"/>
    </source>
</evidence>
<proteinExistence type="inferred from homology"/>
<dbReference type="PANTHER" id="PTHR36561">
    <property type="entry name" value="HAEMOLYSIN-III RELATED-RELATED"/>
    <property type="match status" value="1"/>
</dbReference>
<dbReference type="AlphaFoldDB" id="F4PWA5"/>
<keyword evidence="6 7" id="KW-0472">Membrane</keyword>
<dbReference type="Proteomes" id="UP000007797">
    <property type="component" value="Unassembled WGS sequence"/>
</dbReference>
<protein>
    <recommendedName>
        <fullName evidence="10">Transmembrane protein</fullName>
    </recommendedName>
</protein>
<dbReference type="PANTHER" id="PTHR36561:SF2">
    <property type="entry name" value="HAEMOLYSIN-III RELATED"/>
    <property type="match status" value="1"/>
</dbReference>
<dbReference type="GO" id="GO:0005886">
    <property type="term" value="C:plasma membrane"/>
    <property type="evidence" value="ECO:0007669"/>
    <property type="project" value="UniProtKB-SubCell"/>
</dbReference>
<evidence type="ECO:0000313" key="9">
    <source>
        <dbReference type="Proteomes" id="UP000007797"/>
    </source>
</evidence>
<comment type="subcellular location">
    <subcellularLocation>
        <location evidence="1">Cell membrane</location>
        <topology evidence="1">Multi-pass membrane protein</topology>
    </subcellularLocation>
</comment>
<dbReference type="GeneID" id="14872103"/>
<feature type="transmembrane region" description="Helical" evidence="7">
    <location>
        <begin position="155"/>
        <end position="174"/>
    </location>
</feature>
<dbReference type="OMA" id="VTSFMYH"/>
<evidence type="ECO:0000256" key="7">
    <source>
        <dbReference type="SAM" id="Phobius"/>
    </source>
</evidence>
<accession>F4PWA5</accession>
<keyword evidence="5 7" id="KW-1133">Transmembrane helix</keyword>
<dbReference type="InterPro" id="IPR021910">
    <property type="entry name" value="NGX6/PGAP6/MYMK"/>
</dbReference>
<feature type="transmembrane region" description="Helical" evidence="7">
    <location>
        <begin position="180"/>
        <end position="200"/>
    </location>
</feature>
<evidence type="ECO:0000256" key="2">
    <source>
        <dbReference type="ARBA" id="ARBA00005542"/>
    </source>
</evidence>